<feature type="compositionally biased region" description="Basic and acidic residues" evidence="1">
    <location>
        <begin position="120"/>
        <end position="129"/>
    </location>
</feature>
<sequence>MGRVRLVRGHGVQLVRWRAVEHGWAADVRRGRRLAEDAGGWTVLIGGREQRFERSEWTEFIGELTPPGGSPGSRQVRRVVPPSPTRPARETGPAPASAYPRSETLRDVPTTRPIMEPAPDEPHREDGRR</sequence>
<proteinExistence type="predicted"/>
<name>A0ABV9R1M5_9MICO</name>
<gene>
    <name evidence="2" type="ORF">ACFPER_04305</name>
</gene>
<accession>A0ABV9R1M5</accession>
<evidence type="ECO:0000313" key="2">
    <source>
        <dbReference type="EMBL" id="MFC4828001.1"/>
    </source>
</evidence>
<comment type="caution">
    <text evidence="2">The sequence shown here is derived from an EMBL/GenBank/DDBJ whole genome shotgun (WGS) entry which is preliminary data.</text>
</comment>
<feature type="region of interest" description="Disordered" evidence="1">
    <location>
        <begin position="63"/>
        <end position="129"/>
    </location>
</feature>
<organism evidence="2 3">
    <name type="scientific">Agromyces aurantiacus</name>
    <dbReference type="NCBI Taxonomy" id="165814"/>
    <lineage>
        <taxon>Bacteria</taxon>
        <taxon>Bacillati</taxon>
        <taxon>Actinomycetota</taxon>
        <taxon>Actinomycetes</taxon>
        <taxon>Micrococcales</taxon>
        <taxon>Microbacteriaceae</taxon>
        <taxon>Agromyces</taxon>
    </lineage>
</organism>
<dbReference type="RefSeq" id="WP_239562493.1">
    <property type="nucleotide sequence ID" value="NZ_JAFBBW010000001.1"/>
</dbReference>
<evidence type="ECO:0000256" key="1">
    <source>
        <dbReference type="SAM" id="MobiDB-lite"/>
    </source>
</evidence>
<reference evidence="3" key="1">
    <citation type="journal article" date="2019" name="Int. J. Syst. Evol. Microbiol.">
        <title>The Global Catalogue of Microorganisms (GCM) 10K type strain sequencing project: providing services to taxonomists for standard genome sequencing and annotation.</title>
        <authorList>
            <consortium name="The Broad Institute Genomics Platform"/>
            <consortium name="The Broad Institute Genome Sequencing Center for Infectious Disease"/>
            <person name="Wu L."/>
            <person name="Ma J."/>
        </authorList>
    </citation>
    <scope>NUCLEOTIDE SEQUENCE [LARGE SCALE GENOMIC DNA]</scope>
    <source>
        <strain evidence="3">CGMCC 1.12192</strain>
    </source>
</reference>
<dbReference type="Proteomes" id="UP001595960">
    <property type="component" value="Unassembled WGS sequence"/>
</dbReference>
<protein>
    <submittedName>
        <fullName evidence="2">Uncharacterized protein</fullName>
    </submittedName>
</protein>
<evidence type="ECO:0000313" key="3">
    <source>
        <dbReference type="Proteomes" id="UP001595960"/>
    </source>
</evidence>
<dbReference type="EMBL" id="JBHSJC010000001">
    <property type="protein sequence ID" value="MFC4828001.1"/>
    <property type="molecule type" value="Genomic_DNA"/>
</dbReference>
<keyword evidence="3" id="KW-1185">Reference proteome</keyword>